<organism evidence="2 3">
    <name type="scientific">Helicobacter enhydrae</name>
    <dbReference type="NCBI Taxonomy" id="222136"/>
    <lineage>
        <taxon>Bacteria</taxon>
        <taxon>Pseudomonadati</taxon>
        <taxon>Campylobacterota</taxon>
        <taxon>Epsilonproteobacteria</taxon>
        <taxon>Campylobacterales</taxon>
        <taxon>Helicobacteraceae</taxon>
        <taxon>Helicobacter</taxon>
    </lineage>
</organism>
<dbReference type="InterPro" id="IPR027417">
    <property type="entry name" value="P-loop_NTPase"/>
</dbReference>
<dbReference type="STRING" id="222136.BBW65_02420"/>
<reference evidence="3" key="1">
    <citation type="submission" date="2016-07" db="EMBL/GenBank/DDBJ databases">
        <authorList>
            <person name="Florea S."/>
            <person name="Webb J.S."/>
            <person name="Jaromczyk J."/>
            <person name="Schardl C.L."/>
        </authorList>
    </citation>
    <scope>NUCLEOTIDE SEQUENCE [LARGE SCALE GENOMIC DNA]</scope>
    <source>
        <strain evidence="3">MIT 01-6242</strain>
    </source>
</reference>
<evidence type="ECO:0000259" key="1">
    <source>
        <dbReference type="Pfam" id="PF19778"/>
    </source>
</evidence>
<dbReference type="InterPro" id="IPR045572">
    <property type="entry name" value="RE_endonuc_C"/>
</dbReference>
<dbReference type="RefSeq" id="WP_066339197.1">
    <property type="nucleotide sequence ID" value="NZ_CP016503.1"/>
</dbReference>
<name>A0A1B1U4Q1_9HELI</name>
<keyword evidence="3" id="KW-1185">Reference proteome</keyword>
<dbReference type="AlphaFoldDB" id="A0A1B1U4Q1"/>
<dbReference type="Proteomes" id="UP000092884">
    <property type="component" value="Chromosome"/>
</dbReference>
<dbReference type="REBASE" id="155740">
    <property type="entry name" value="Hsp6242ORF2415P"/>
</dbReference>
<accession>A0A1B1U4Q1</accession>
<dbReference type="Pfam" id="PF19778">
    <property type="entry name" value="RE_endonuc"/>
    <property type="match status" value="1"/>
</dbReference>
<dbReference type="EMBL" id="CP016503">
    <property type="protein sequence ID" value="ANV97728.1"/>
    <property type="molecule type" value="Genomic_DNA"/>
</dbReference>
<evidence type="ECO:0000313" key="2">
    <source>
        <dbReference type="EMBL" id="ANV97728.1"/>
    </source>
</evidence>
<proteinExistence type="predicted"/>
<dbReference type="GO" id="GO:0015668">
    <property type="term" value="F:type III site-specific deoxyribonuclease activity"/>
    <property type="evidence" value="ECO:0007669"/>
    <property type="project" value="InterPro"/>
</dbReference>
<protein>
    <recommendedName>
        <fullName evidence="1">Type III restriction enzyme C-terminal endonuclease domain-containing protein</fullName>
    </recommendedName>
</protein>
<gene>
    <name evidence="2" type="ORF">BBW65_02420</name>
</gene>
<dbReference type="Gene3D" id="3.40.50.300">
    <property type="entry name" value="P-loop containing nucleotide triphosphate hydrolases"/>
    <property type="match status" value="1"/>
</dbReference>
<feature type="domain" description="Type III restriction enzyme C-terminal endonuclease" evidence="1">
    <location>
        <begin position="706"/>
        <end position="815"/>
    </location>
</feature>
<sequence>MKAIINGYLKNTQELSVLVLTNSAIDKSVNRLKRQDENLFSDKTLLQSIMAFQPICFIDEPHLLKGEKFNAVFQDFQTLHFRFGATFPQEEEYQLSNLAYCLDSASAFQRYLVKQINVHTLFEDSLMPKLIDFNSRNATFSYVIDNVTHKARVSFGESLGQILHYPQWNDVEILRSKKDSIFLSNGATIQKLGNAYQLDDHQIKHLIAKAIDLHFAKEEHLFSQGIKALTLFFIPHIDDFREDKNNPDKKPRIKAIFEELYLQKRREILAQSTLSPTYRAYLEKDFDKENKLCVDGGYFSGDKGSNDEKEAQGVKLILEEKEQLLSLDTPLRFIFSVWALQEGWDNPNIFTIVKLASSASQTSRHQQVGRGLRLAVNQNGSRITHQYCNGDDNAFYDVNALDVLISGEEGLFIEELQQEVQESSFAFNQRSLSRGILIHQLKFSPNQADDFIYHLRRISQAIESDENDYPIIKPIISVLQEEKEAFIAMLGEERYQTSIEYFKASTNRYKQINDANKKRPATKIRKNLAQDFKELWHTINQKATITYKEIALDSLIASIADAFNKMSITPQSIMITSKHLNPQSGKIEYLKDEKQCDQVFANQALMMQNYLEFAKSEKLPLNFLLKLYAKLDSSKLAQNPKQALGELKKIIQDNIHTNVISSVSYDFAQTQISNTDLLFDVDGTPKKEILCEKLGRHLDDEISPANYLYEQVVYDSDIEKQVITKDPQSIDDYTIKVFAKLPKFSIPTPYKNYEPDFAYLIKQGENQSIFLICETKGYESEEKIPQQERHKIQYAKKFFEKLQEHLGDKIIINFQTRINTQELRDLLSNITKDKQ</sequence>
<dbReference type="KEGG" id="het:BBW65_02420"/>
<evidence type="ECO:0000313" key="3">
    <source>
        <dbReference type="Proteomes" id="UP000092884"/>
    </source>
</evidence>
<dbReference type="OrthoDB" id="9804145at2"/>